<dbReference type="InterPro" id="IPR038120">
    <property type="entry name" value="Rpb1_funnel_sf"/>
</dbReference>
<comment type="similarity">
    <text evidence="1">Belongs to the RNA polymerase beta' chain family.</text>
</comment>
<dbReference type="InterPro" id="IPR007066">
    <property type="entry name" value="RNA_pol_Rpb1_3"/>
</dbReference>
<evidence type="ECO:0000256" key="1">
    <source>
        <dbReference type="ARBA" id="ARBA00006460"/>
    </source>
</evidence>
<dbReference type="SMART" id="SM00663">
    <property type="entry name" value="RPOLA_N"/>
    <property type="match status" value="1"/>
</dbReference>
<dbReference type="InterPro" id="IPR000722">
    <property type="entry name" value="RNA_pol_asu"/>
</dbReference>
<dbReference type="Gene3D" id="6.20.50.80">
    <property type="match status" value="1"/>
</dbReference>
<evidence type="ECO:0000256" key="6">
    <source>
        <dbReference type="ARBA" id="ARBA00023163"/>
    </source>
</evidence>
<dbReference type="Pfam" id="PF04983">
    <property type="entry name" value="RNA_pol_Rpb1_3"/>
    <property type="match status" value="1"/>
</dbReference>
<dbReference type="InterPro" id="IPR006592">
    <property type="entry name" value="RNA_pol_N"/>
</dbReference>
<dbReference type="PANTHER" id="PTHR19376">
    <property type="entry name" value="DNA-DIRECTED RNA POLYMERASE"/>
    <property type="match status" value="1"/>
</dbReference>
<dbReference type="InterPro" id="IPR007083">
    <property type="entry name" value="RNA_pol_Rpb1_4"/>
</dbReference>
<dbReference type="Gene3D" id="1.10.132.30">
    <property type="match status" value="1"/>
</dbReference>
<dbReference type="Gene3D" id="3.30.1490.180">
    <property type="entry name" value="RNA polymerase ii"/>
    <property type="match status" value="1"/>
</dbReference>
<feature type="domain" description="RNA polymerase N-terminal" evidence="7">
    <location>
        <begin position="205"/>
        <end position="508"/>
    </location>
</feature>
<dbReference type="GO" id="GO:0003677">
    <property type="term" value="F:DNA binding"/>
    <property type="evidence" value="ECO:0007669"/>
    <property type="project" value="InterPro"/>
</dbReference>
<dbReference type="Gene3D" id="2.40.40.20">
    <property type="match status" value="1"/>
</dbReference>
<reference evidence="8" key="1">
    <citation type="journal article" date="2020" name="Nature">
        <title>Giant virus diversity and host interactions through global metagenomics.</title>
        <authorList>
            <person name="Schulz F."/>
            <person name="Roux S."/>
            <person name="Paez-Espino D."/>
            <person name="Jungbluth S."/>
            <person name="Walsh D.A."/>
            <person name="Denef V.J."/>
            <person name="McMahon K.D."/>
            <person name="Konstantinidis K.T."/>
            <person name="Eloe-Fadrosh E.A."/>
            <person name="Kyrpides N.C."/>
            <person name="Woyke T."/>
        </authorList>
    </citation>
    <scope>NUCLEOTIDE SEQUENCE</scope>
    <source>
        <strain evidence="8">GVMAG-M-3300025778-1</strain>
    </source>
</reference>
<dbReference type="InterPro" id="IPR045867">
    <property type="entry name" value="DNA-dir_RpoC_beta_prime"/>
</dbReference>
<evidence type="ECO:0000256" key="5">
    <source>
        <dbReference type="ARBA" id="ARBA00022695"/>
    </source>
</evidence>
<evidence type="ECO:0000313" key="8">
    <source>
        <dbReference type="EMBL" id="QHU00009.1"/>
    </source>
</evidence>
<name>A0A6C0J2W5_9ZZZZ</name>
<dbReference type="SUPFAM" id="SSF64484">
    <property type="entry name" value="beta and beta-prime subunits of DNA dependent RNA-polymerase"/>
    <property type="match status" value="1"/>
</dbReference>
<dbReference type="GO" id="GO:0003899">
    <property type="term" value="F:DNA-directed RNA polymerase activity"/>
    <property type="evidence" value="ECO:0007669"/>
    <property type="project" value="UniProtKB-EC"/>
</dbReference>
<dbReference type="GO" id="GO:0005665">
    <property type="term" value="C:RNA polymerase II, core complex"/>
    <property type="evidence" value="ECO:0007669"/>
    <property type="project" value="TreeGrafter"/>
</dbReference>
<evidence type="ECO:0000256" key="4">
    <source>
        <dbReference type="ARBA" id="ARBA00022679"/>
    </source>
</evidence>
<organism evidence="8">
    <name type="scientific">viral metagenome</name>
    <dbReference type="NCBI Taxonomy" id="1070528"/>
    <lineage>
        <taxon>unclassified sequences</taxon>
        <taxon>metagenomes</taxon>
        <taxon>organismal metagenomes</taxon>
    </lineage>
</organism>
<proteinExistence type="inferred from homology"/>
<dbReference type="EMBL" id="MN740320">
    <property type="protein sequence ID" value="QHU00009.1"/>
    <property type="molecule type" value="Genomic_DNA"/>
</dbReference>
<dbReference type="EC" id="2.7.7.6" evidence="2"/>
<dbReference type="InterPro" id="IPR042102">
    <property type="entry name" value="RNA_pol_Rpb1_3_sf"/>
</dbReference>
<dbReference type="Pfam" id="PF04998">
    <property type="entry name" value="RNA_pol_Rpb1_5"/>
    <property type="match status" value="1"/>
</dbReference>
<dbReference type="Gene3D" id="3.30.1360.140">
    <property type="match status" value="1"/>
</dbReference>
<keyword evidence="4" id="KW-0808">Transferase</keyword>
<dbReference type="GO" id="GO:0006351">
    <property type="term" value="P:DNA-templated transcription"/>
    <property type="evidence" value="ECO:0007669"/>
    <property type="project" value="InterPro"/>
</dbReference>
<accession>A0A6C0J2W5</accession>
<dbReference type="InterPro" id="IPR007073">
    <property type="entry name" value="RNA_pol_Rpb1_7"/>
</dbReference>
<dbReference type="PANTHER" id="PTHR19376:SF37">
    <property type="entry name" value="DNA-DIRECTED RNA POLYMERASE II SUBUNIT RPB1"/>
    <property type="match status" value="1"/>
</dbReference>
<keyword evidence="3" id="KW-0240">DNA-directed RNA polymerase</keyword>
<dbReference type="Gene3D" id="4.10.860.120">
    <property type="entry name" value="RNA polymerase II, clamp domain"/>
    <property type="match status" value="1"/>
</dbReference>
<protein>
    <recommendedName>
        <fullName evidence="2">DNA-directed RNA polymerase</fullName>
        <ecNumber evidence="2">2.7.7.6</ecNumber>
    </recommendedName>
</protein>
<dbReference type="FunFam" id="2.40.40.20:FF:000019">
    <property type="entry name" value="DNA-directed RNA polymerase II subunit RPB1"/>
    <property type="match status" value="1"/>
</dbReference>
<evidence type="ECO:0000259" key="7">
    <source>
        <dbReference type="SMART" id="SM00663"/>
    </source>
</evidence>
<dbReference type="InterPro" id="IPR007081">
    <property type="entry name" value="RNA_pol_Rpb1_5"/>
</dbReference>
<dbReference type="Gene3D" id="1.10.150.390">
    <property type="match status" value="1"/>
</dbReference>
<sequence length="1401" mass="156326">MGDTIIGVQFGIANPDDILKRSVVEVTTDKTYQSSQAVPNGMFDPRFGVIENGKICPTCKLSNQYCSGHFGHIQLSRPVYLYQFFDTVEKLCNILCLTCSKPLLDDAHFDEVTSTGMARFKDVRDLTAKGKRAESCPHCNSPLFKKIAKAVGRVATLEGHTAGVQNEPAPVPTPLQVELVLRAFQRITDADCARIGFSPRFSRPEWMICTVLAVPPLTVRPSVVMDDNQRMEDDLTHKLVDVLRNNQRLRDKIDKGESIETIDKYTAMLQYDVATYVDNEIKGLQPAAQRSGRPLRTLKSRFGAKTGRVRGNLMGKRVDFSARSVITPDANIELDELGVPFEIATNLTFPEVVSMYNRDRLLEAVANGPEKHPGAKSVFLKQDKRMVSLRYVTPDTIDLRDGDIVHRHLVDGDIVLFNRQPSLHKASMMAHRVRVLPYSTFRLNVSATRPYNADFDGDEMNMHVPQSIAAAMELRYLASVLRNIISPRTNSPIIQLFQDTMTGAYRISQESVRIPEHLALNMLSKIKRQFPRKNRPWTGSELISAAFPLMDFAAGGMKVKNGQLTSGVIVKGAIGKMIHVVFNDFGCERAGQLINDMQSIVTQFNLYYGFSVGTADLIANEATRTIVNQKMKEGRDKVAQILTDVHSGTFLNISSMTDGEDLEDKISSALKKVTAEINEEVLKSLSGDNRIVQMVKSGSKGSDQNITQMVALLGQQNIEGKRVQYTLQDRTLPHFARYDDGIESRGFVQNSFVNGLMPAEFFYHAQAGREGLIDTAVKTSDTGYIQRRLMKIMEDQHIEYNGSVRNVTGSIVQFSYGEDGIDTTCVESQPCELSTMTMEAVYRMFALSPADVNSFLKEPVDVCPDLVDDILADRDLLVKTVFRYRKNGEVQAPVHIGRLLEKYANPYGTKTDLTPQHVVEAIGGFIQRFPKNRVFHALLRYNLAPKQAILVHRLTEALFDELMRDIEFKYTKSLCHAGEMVGALAAQSIGEPTTQLTLNTFHSAGTVKANATSGVPRIEELLSASANPKRPGNTAYLLGMVTQKEAIAKKKEIQRTTIRDITRSFKIYYDPYPLSTSTVVDADRDLLEAYNEFDGDDGDCASRWIVRIVLNEAEMVSRKVMDMTEIATKLHANASLKMVRCVAGMEGEVGDGKPKNLVLRLAFDEVIKNPNQLRYLEEKILDTPLTGLDDIGRVHIRTVKNELILDETVGGYVCKEQYVLDVEGTNLHELMMFPGVDPTRSFSNDIHEINDVFGIEAARLALFEELSEVFVNEKVNYHHLSVLIDSMTFSGRIVPVSRFGMGKTDSGVLAKSSFEETSKIMFNAAMGAEFDPMRGVSANIMFGQKPPCGTGFVDVLVDEMRLPEGPEILDDPMPEILKQTNKEIAETAPSECRMEDILMSW</sequence>
<dbReference type="Pfam" id="PF04990">
    <property type="entry name" value="RNA_pol_Rpb1_7"/>
    <property type="match status" value="1"/>
</dbReference>
<evidence type="ECO:0000256" key="3">
    <source>
        <dbReference type="ARBA" id="ARBA00022478"/>
    </source>
</evidence>
<dbReference type="Pfam" id="PF00623">
    <property type="entry name" value="RNA_pol_Rpb1_2"/>
    <property type="match status" value="1"/>
</dbReference>
<dbReference type="Pfam" id="PF04997">
    <property type="entry name" value="RNA_pol_Rpb1_1"/>
    <property type="match status" value="1"/>
</dbReference>
<dbReference type="Pfam" id="PF05000">
    <property type="entry name" value="RNA_pol_Rpb1_4"/>
    <property type="match status" value="1"/>
</dbReference>
<evidence type="ECO:0000256" key="2">
    <source>
        <dbReference type="ARBA" id="ARBA00012418"/>
    </source>
</evidence>
<keyword evidence="5" id="KW-0548">Nucleotidyltransferase</keyword>
<dbReference type="InterPro" id="IPR044893">
    <property type="entry name" value="RNA_pol_Rpb1_clamp_domain"/>
</dbReference>
<dbReference type="InterPro" id="IPR038593">
    <property type="entry name" value="RNA_pol_Rpb1_7_sf"/>
</dbReference>
<dbReference type="InterPro" id="IPR007080">
    <property type="entry name" value="RNA_pol_Rpb1_1"/>
</dbReference>
<keyword evidence="6" id="KW-0804">Transcription</keyword>
<dbReference type="Gene3D" id="1.10.274.100">
    <property type="entry name" value="RNA polymerase Rpb1, domain 3"/>
    <property type="match status" value="1"/>
</dbReference>
<dbReference type="Gene3D" id="6.10.250.2940">
    <property type="match status" value="1"/>
</dbReference>